<dbReference type="PANTHER" id="PTHR32089:SF114">
    <property type="entry name" value="METHYL-ACCEPTING CHEMOTAXIS PROTEIN MCPB"/>
    <property type="match status" value="1"/>
</dbReference>
<keyword evidence="15" id="KW-1185">Reference proteome</keyword>
<dbReference type="InterPro" id="IPR003660">
    <property type="entry name" value="HAMP_dom"/>
</dbReference>
<feature type="transmembrane region" description="Helical" evidence="11">
    <location>
        <begin position="7"/>
        <end position="27"/>
    </location>
</feature>
<feature type="transmembrane region" description="Helical" evidence="11">
    <location>
        <begin position="288"/>
        <end position="310"/>
    </location>
</feature>
<dbReference type="PANTHER" id="PTHR32089">
    <property type="entry name" value="METHYL-ACCEPTING CHEMOTAXIS PROTEIN MCPB"/>
    <property type="match status" value="1"/>
</dbReference>
<dbReference type="SMART" id="SM00283">
    <property type="entry name" value="MA"/>
    <property type="match status" value="1"/>
</dbReference>
<dbReference type="EMBL" id="MTLA01000038">
    <property type="protein sequence ID" value="OOP69730.1"/>
    <property type="molecule type" value="Genomic_DNA"/>
</dbReference>
<dbReference type="InterPro" id="IPR004089">
    <property type="entry name" value="MCPsignal_dom"/>
</dbReference>
<dbReference type="GO" id="GO:0006935">
    <property type="term" value="P:chemotaxis"/>
    <property type="evidence" value="ECO:0007669"/>
    <property type="project" value="UniProtKB-KW"/>
</dbReference>
<dbReference type="Pfam" id="PF00015">
    <property type="entry name" value="MCPsignal"/>
    <property type="match status" value="1"/>
</dbReference>
<evidence type="ECO:0000256" key="11">
    <source>
        <dbReference type="SAM" id="Phobius"/>
    </source>
</evidence>
<dbReference type="Gene3D" id="1.10.287.950">
    <property type="entry name" value="Methyl-accepting chemotaxis protein"/>
    <property type="match status" value="1"/>
</dbReference>
<keyword evidence="6 11" id="KW-1133">Transmembrane helix</keyword>
<evidence type="ECO:0000256" key="3">
    <source>
        <dbReference type="ARBA" id="ARBA00022481"/>
    </source>
</evidence>
<comment type="subcellular location">
    <subcellularLocation>
        <location evidence="1">Cell membrane</location>
        <topology evidence="1">Multi-pass membrane protein</topology>
    </subcellularLocation>
</comment>
<dbReference type="GO" id="GO:0005886">
    <property type="term" value="C:plasma membrane"/>
    <property type="evidence" value="ECO:0007669"/>
    <property type="project" value="UniProtKB-SubCell"/>
</dbReference>
<sequence length="670" mass="74696">MIKSIKFKFIFIISLLLIIAFTVMIGLTTLRVSEKNEESVISETDRLVDDLNYSIQLYFNQYEKSLQQISSYEKVGQYGYNEISSKKAEILKDNDIKELFDGYLNTYKEATNIYFATTNKKMLVFPAVQLPSDFDPTLENWYKNAINTTGRVVWTEPYKDKTTNEFVITGSKAVIKKGMIVGVVSVDIKLSEITNRVSNMKIGYKGVPFIVNGEGKSIIYKDSRGEDVTKYPYFDQMMQENKGHGIIHYQKEGDNKVLVYSTNLTNRWKIGAIYSQKDLMVMARDIQLTLLVLGIITLFISICVLTFISIRITKPIGQLKKAMGQLSGGDLSAVSIVKSKDEMGDLSHHFNTMVNRIREIILRVNSSVLKVKESAESLSATSEETNASSEQVAVAVNEIAEGASKSAEEAEAANNNSVQLSTQINEIYQKSGLMSDVAKKASEMNDLGINKMNDLTDSFRQSEQFIQSMSSIITDLSHKVKTIETVIQVITNLSSQTNLLALNASIEAARAGEHGKGFAVVAEEVRKLAEQSVHATNQVKDTILDIQVESQRAVEEMDRTNEIFVQQSQVVLDTNNTFNAISTLIHDLQDSIHTVYSSVQAVSDHKDELVHIIQSMAAMSEQTAAACEEVGASTEEQLRAIQTVAQSSEDLKGLSYDLQDIVSYFKVKNK</sequence>
<keyword evidence="3" id="KW-0488">Methylation</keyword>
<evidence type="ECO:0000256" key="4">
    <source>
        <dbReference type="ARBA" id="ARBA00022500"/>
    </source>
</evidence>
<dbReference type="InterPro" id="IPR033479">
    <property type="entry name" value="dCache_1"/>
</dbReference>
<evidence type="ECO:0000256" key="5">
    <source>
        <dbReference type="ARBA" id="ARBA00022692"/>
    </source>
</evidence>
<evidence type="ECO:0000256" key="6">
    <source>
        <dbReference type="ARBA" id="ARBA00022989"/>
    </source>
</evidence>
<gene>
    <name evidence="14" type="ORF">BWZ43_03545</name>
</gene>
<dbReference type="PROSITE" id="PS50111">
    <property type="entry name" value="CHEMOTAXIS_TRANSDUC_2"/>
    <property type="match status" value="1"/>
</dbReference>
<dbReference type="SUPFAM" id="SSF103190">
    <property type="entry name" value="Sensory domain-like"/>
    <property type="match status" value="1"/>
</dbReference>
<dbReference type="CDD" id="cd12913">
    <property type="entry name" value="PDC1_MCP_like"/>
    <property type="match status" value="1"/>
</dbReference>
<evidence type="ECO:0000259" key="12">
    <source>
        <dbReference type="PROSITE" id="PS50111"/>
    </source>
</evidence>
<feature type="domain" description="HAMP" evidence="13">
    <location>
        <begin position="310"/>
        <end position="362"/>
    </location>
</feature>
<keyword evidence="2" id="KW-1003">Cell membrane</keyword>
<evidence type="ECO:0008006" key="16">
    <source>
        <dbReference type="Google" id="ProtNLM"/>
    </source>
</evidence>
<dbReference type="SUPFAM" id="SSF58104">
    <property type="entry name" value="Methyl-accepting chemotaxis protein (MCP) signaling domain"/>
    <property type="match status" value="1"/>
</dbReference>
<dbReference type="SMART" id="SM00304">
    <property type="entry name" value="HAMP"/>
    <property type="match status" value="1"/>
</dbReference>
<dbReference type="RefSeq" id="WP_078109468.1">
    <property type="nucleotide sequence ID" value="NZ_CP065424.1"/>
</dbReference>
<name>A0A8E2LF22_9BACI</name>
<keyword evidence="7 11" id="KW-0472">Membrane</keyword>
<evidence type="ECO:0000313" key="15">
    <source>
        <dbReference type="Proteomes" id="UP000189761"/>
    </source>
</evidence>
<evidence type="ECO:0000256" key="9">
    <source>
        <dbReference type="ARBA" id="ARBA00029447"/>
    </source>
</evidence>
<evidence type="ECO:0000256" key="10">
    <source>
        <dbReference type="PROSITE-ProRule" id="PRU00284"/>
    </source>
</evidence>
<keyword evidence="8 10" id="KW-0807">Transducer</keyword>
<organism evidence="14 15">
    <name type="scientific">Heyndrickxia oleronia</name>
    <dbReference type="NCBI Taxonomy" id="38875"/>
    <lineage>
        <taxon>Bacteria</taxon>
        <taxon>Bacillati</taxon>
        <taxon>Bacillota</taxon>
        <taxon>Bacilli</taxon>
        <taxon>Bacillales</taxon>
        <taxon>Bacillaceae</taxon>
        <taxon>Heyndrickxia</taxon>
    </lineage>
</organism>
<accession>A0A8E2LF22</accession>
<evidence type="ECO:0000256" key="2">
    <source>
        <dbReference type="ARBA" id="ARBA00022475"/>
    </source>
</evidence>
<dbReference type="Pfam" id="PF02743">
    <property type="entry name" value="dCache_1"/>
    <property type="match status" value="1"/>
</dbReference>
<dbReference type="Pfam" id="PF00672">
    <property type="entry name" value="HAMP"/>
    <property type="match status" value="1"/>
</dbReference>
<evidence type="ECO:0000313" key="14">
    <source>
        <dbReference type="EMBL" id="OOP69730.1"/>
    </source>
</evidence>
<evidence type="ECO:0000256" key="8">
    <source>
        <dbReference type="ARBA" id="ARBA00023224"/>
    </source>
</evidence>
<dbReference type="GO" id="GO:0007165">
    <property type="term" value="P:signal transduction"/>
    <property type="evidence" value="ECO:0007669"/>
    <property type="project" value="UniProtKB-KW"/>
</dbReference>
<dbReference type="Gene3D" id="3.30.450.20">
    <property type="entry name" value="PAS domain"/>
    <property type="match status" value="2"/>
</dbReference>
<dbReference type="Proteomes" id="UP000189761">
    <property type="component" value="Unassembled WGS sequence"/>
</dbReference>
<keyword evidence="5 11" id="KW-0812">Transmembrane</keyword>
<evidence type="ECO:0000256" key="7">
    <source>
        <dbReference type="ARBA" id="ARBA00023136"/>
    </source>
</evidence>
<evidence type="ECO:0000259" key="13">
    <source>
        <dbReference type="PROSITE" id="PS50885"/>
    </source>
</evidence>
<protein>
    <recommendedName>
        <fullName evidence="16">Methyl-accepting chemotaxis protein</fullName>
    </recommendedName>
</protein>
<dbReference type="PROSITE" id="PS50885">
    <property type="entry name" value="HAMP"/>
    <property type="match status" value="1"/>
</dbReference>
<evidence type="ECO:0000256" key="1">
    <source>
        <dbReference type="ARBA" id="ARBA00004651"/>
    </source>
</evidence>
<dbReference type="CDD" id="cd06225">
    <property type="entry name" value="HAMP"/>
    <property type="match status" value="1"/>
</dbReference>
<dbReference type="CDD" id="cd11386">
    <property type="entry name" value="MCP_signal"/>
    <property type="match status" value="1"/>
</dbReference>
<comment type="caution">
    <text evidence="14">The sequence shown here is derived from an EMBL/GenBank/DDBJ whole genome shotgun (WGS) entry which is preliminary data.</text>
</comment>
<proteinExistence type="inferred from homology"/>
<keyword evidence="4" id="KW-0145">Chemotaxis</keyword>
<feature type="domain" description="Methyl-accepting transducer" evidence="12">
    <location>
        <begin position="381"/>
        <end position="631"/>
    </location>
</feature>
<comment type="similarity">
    <text evidence="9">Belongs to the methyl-accepting chemotaxis (MCP) protein family.</text>
</comment>
<dbReference type="InterPro" id="IPR029151">
    <property type="entry name" value="Sensor-like_sf"/>
</dbReference>
<dbReference type="AlphaFoldDB" id="A0A8E2LF22"/>
<reference evidence="14 15" key="1">
    <citation type="submission" date="2017-01" db="EMBL/GenBank/DDBJ databases">
        <title>Draft genome sequence of Bacillus oleronius.</title>
        <authorList>
            <person name="Allam M."/>
        </authorList>
    </citation>
    <scope>NUCLEOTIDE SEQUENCE [LARGE SCALE GENOMIC DNA]</scope>
    <source>
        <strain evidence="14 15">DSM 9356</strain>
    </source>
</reference>